<reference evidence="2 3" key="1">
    <citation type="journal article" date="2019" name="Nat. Ecol. Evol.">
        <title>Megaphylogeny resolves global patterns of mushroom evolution.</title>
        <authorList>
            <person name="Varga T."/>
            <person name="Krizsan K."/>
            <person name="Foldi C."/>
            <person name="Dima B."/>
            <person name="Sanchez-Garcia M."/>
            <person name="Sanchez-Ramirez S."/>
            <person name="Szollosi G.J."/>
            <person name="Szarkandi J.G."/>
            <person name="Papp V."/>
            <person name="Albert L."/>
            <person name="Andreopoulos W."/>
            <person name="Angelini C."/>
            <person name="Antonin V."/>
            <person name="Barry K.W."/>
            <person name="Bougher N.L."/>
            <person name="Buchanan P."/>
            <person name="Buyck B."/>
            <person name="Bense V."/>
            <person name="Catcheside P."/>
            <person name="Chovatia M."/>
            <person name="Cooper J."/>
            <person name="Damon W."/>
            <person name="Desjardin D."/>
            <person name="Finy P."/>
            <person name="Geml J."/>
            <person name="Haridas S."/>
            <person name="Hughes K."/>
            <person name="Justo A."/>
            <person name="Karasinski D."/>
            <person name="Kautmanova I."/>
            <person name="Kiss B."/>
            <person name="Kocsube S."/>
            <person name="Kotiranta H."/>
            <person name="LaButti K.M."/>
            <person name="Lechner B.E."/>
            <person name="Liimatainen K."/>
            <person name="Lipzen A."/>
            <person name="Lukacs Z."/>
            <person name="Mihaltcheva S."/>
            <person name="Morgado L.N."/>
            <person name="Niskanen T."/>
            <person name="Noordeloos M.E."/>
            <person name="Ohm R.A."/>
            <person name="Ortiz-Santana B."/>
            <person name="Ovrebo C."/>
            <person name="Racz N."/>
            <person name="Riley R."/>
            <person name="Savchenko A."/>
            <person name="Shiryaev A."/>
            <person name="Soop K."/>
            <person name="Spirin V."/>
            <person name="Szebenyi C."/>
            <person name="Tomsovsky M."/>
            <person name="Tulloss R.E."/>
            <person name="Uehling J."/>
            <person name="Grigoriev I.V."/>
            <person name="Vagvolgyi C."/>
            <person name="Papp T."/>
            <person name="Martin F.M."/>
            <person name="Miettinen O."/>
            <person name="Hibbett D.S."/>
            <person name="Nagy L.G."/>
        </authorList>
    </citation>
    <scope>NUCLEOTIDE SEQUENCE [LARGE SCALE GENOMIC DNA]</scope>
    <source>
        <strain evidence="2 3">FP101781</strain>
    </source>
</reference>
<accession>A0A4Y7TQI7</accession>
<dbReference type="Proteomes" id="UP000298030">
    <property type="component" value="Unassembled WGS sequence"/>
</dbReference>
<dbReference type="EMBL" id="QPFP01000006">
    <property type="protein sequence ID" value="TEB36188.1"/>
    <property type="molecule type" value="Genomic_DNA"/>
</dbReference>
<comment type="caution">
    <text evidence="2">The sequence shown here is derived from an EMBL/GenBank/DDBJ whole genome shotgun (WGS) entry which is preliminary data.</text>
</comment>
<evidence type="ECO:0000313" key="3">
    <source>
        <dbReference type="Proteomes" id="UP000298030"/>
    </source>
</evidence>
<sequence>MTRPLAETNTRKHALGTPSRQPPWRRSRAVKVRQIDYRPGQRKRKPGGVRAPTPPCSRILDSWSTMMALPRQRARQTTTTRAFALVPLPSPRSPTYPLQLNSDRLLHKLLSFVSILRWLYVRCGRPPLFVGVGLFISYPESG</sequence>
<evidence type="ECO:0000313" key="2">
    <source>
        <dbReference type="EMBL" id="TEB36188.1"/>
    </source>
</evidence>
<evidence type="ECO:0000256" key="1">
    <source>
        <dbReference type="SAM" id="MobiDB-lite"/>
    </source>
</evidence>
<organism evidence="2 3">
    <name type="scientific">Coprinellus micaceus</name>
    <name type="common">Glistening ink-cap mushroom</name>
    <name type="synonym">Coprinus micaceus</name>
    <dbReference type="NCBI Taxonomy" id="71717"/>
    <lineage>
        <taxon>Eukaryota</taxon>
        <taxon>Fungi</taxon>
        <taxon>Dikarya</taxon>
        <taxon>Basidiomycota</taxon>
        <taxon>Agaricomycotina</taxon>
        <taxon>Agaricomycetes</taxon>
        <taxon>Agaricomycetidae</taxon>
        <taxon>Agaricales</taxon>
        <taxon>Agaricineae</taxon>
        <taxon>Psathyrellaceae</taxon>
        <taxon>Coprinellus</taxon>
    </lineage>
</organism>
<feature type="region of interest" description="Disordered" evidence="1">
    <location>
        <begin position="1"/>
        <end position="55"/>
    </location>
</feature>
<proteinExistence type="predicted"/>
<name>A0A4Y7TQI7_COPMI</name>
<dbReference type="AlphaFoldDB" id="A0A4Y7TQI7"/>
<gene>
    <name evidence="2" type="ORF">FA13DRAFT_1235603</name>
</gene>
<keyword evidence="3" id="KW-1185">Reference proteome</keyword>
<protein>
    <submittedName>
        <fullName evidence="2">Uncharacterized protein</fullName>
    </submittedName>
</protein>